<dbReference type="EMBL" id="CP000027">
    <property type="protein sequence ID" value="AAW39889.1"/>
    <property type="molecule type" value="Genomic_DNA"/>
</dbReference>
<dbReference type="AlphaFoldDB" id="Q3Z8B9"/>
<proteinExistence type="predicted"/>
<keyword evidence="2" id="KW-1185">Reference proteome</keyword>
<name>Q3Z8B9_DEHM1</name>
<dbReference type="STRING" id="243164.DET0798"/>
<organism evidence="1 2">
    <name type="scientific">Dehalococcoides mccartyi (strain ATCC BAA-2266 / KCTC 15142 / 195)</name>
    <name type="common">Dehalococcoides ethenogenes (strain 195)</name>
    <dbReference type="NCBI Taxonomy" id="243164"/>
    <lineage>
        <taxon>Bacteria</taxon>
        <taxon>Bacillati</taxon>
        <taxon>Chloroflexota</taxon>
        <taxon>Dehalococcoidia</taxon>
        <taxon>Dehalococcoidales</taxon>
        <taxon>Dehalococcoidaceae</taxon>
        <taxon>Dehalococcoides</taxon>
    </lineage>
</organism>
<evidence type="ECO:0000313" key="2">
    <source>
        <dbReference type="Proteomes" id="UP000008289"/>
    </source>
</evidence>
<reference evidence="1 2" key="1">
    <citation type="journal article" date="2005" name="Science">
        <title>Genome sequence of the PCE-dechlorinating bacterium Dehalococcoides ethenogenes.</title>
        <authorList>
            <person name="Seshadri R."/>
            <person name="Adrian L."/>
            <person name="Fouts D.E."/>
            <person name="Eisen J.A."/>
            <person name="Phillippy A.M."/>
            <person name="Methe B.A."/>
            <person name="Ward N.L."/>
            <person name="Nelson W.C."/>
            <person name="Deboy R.T."/>
            <person name="Khouri H.M."/>
            <person name="Kolonay J.F."/>
            <person name="Dodson R.J."/>
            <person name="Daugherty S.C."/>
            <person name="Brinkac L.M."/>
            <person name="Sullivan S.A."/>
            <person name="Madupu R."/>
            <person name="Nelson K.E."/>
            <person name="Kang K.H."/>
            <person name="Impraim M."/>
            <person name="Tran K."/>
            <person name="Robinson J.M."/>
            <person name="Forberger H.A."/>
            <person name="Fraser C.M."/>
            <person name="Zinder S.H."/>
            <person name="Heidelberg J.F."/>
        </authorList>
    </citation>
    <scope>NUCLEOTIDE SEQUENCE [LARGE SCALE GENOMIC DNA]</scope>
    <source>
        <strain evidence="2">ATCC BAA-2266 / KCTC 15142 / 195</strain>
    </source>
</reference>
<accession>Q3Z8B9</accession>
<evidence type="ECO:0000313" key="1">
    <source>
        <dbReference type="EMBL" id="AAW39889.1"/>
    </source>
</evidence>
<sequence length="35" mass="4340">MIYHMTYPVKPKTSFCIWQRFEKIRLRLSGAVIYY</sequence>
<dbReference type="Proteomes" id="UP000008289">
    <property type="component" value="Chromosome"/>
</dbReference>
<gene>
    <name evidence="1" type="ordered locus">DET0798</name>
</gene>
<dbReference type="HOGENOM" id="CLU_3364555_0_0_0"/>
<protein>
    <submittedName>
        <fullName evidence="1">Uncharacterized protein</fullName>
    </submittedName>
</protein>
<dbReference type="KEGG" id="det:DET0798"/>
<dbReference type="InParanoid" id="Q3Z8B9"/>